<feature type="compositionally biased region" description="Polar residues" evidence="2">
    <location>
        <begin position="1"/>
        <end position="29"/>
    </location>
</feature>
<sequence length="338" mass="36571">MLSSLGSLTPRRVQQSMPTISVPSFSEKSPSGLPLPNGGDRRRGGAGLSPSRRLVQLVKSRGRWSTPFVLLVVAGLLLFALTSTRGDKAPAVPVPRKTDMPVHNAGAKRPGGRLGGAGAGAGSGAGTGSRVTHSDDDDDELIAEDEKSVDNAVEEVAKSDEEIAAQDEAIKSKEAELATAKTFQTRSLIWWIAQSGQFPSDFEEPTSAELDDMGVQGFQKMLLKADPEQVDVFEDSWVINAESMQRVTIFSKTYCPYSKNGKNILKQYPLHPGPYIIELDERADGQVIQNLLMYLTGRRTVPNLIVDWKSVGGSDDMDLLHAEGGLKKLLVHARVTYA</sequence>
<dbReference type="EMBL" id="JBBXJM010000002">
    <property type="protein sequence ID" value="KAL1411016.1"/>
    <property type="molecule type" value="Genomic_DNA"/>
</dbReference>
<evidence type="ECO:0000256" key="2">
    <source>
        <dbReference type="SAM" id="MobiDB-lite"/>
    </source>
</evidence>
<dbReference type="Pfam" id="PF00462">
    <property type="entry name" value="Glutaredoxin"/>
    <property type="match status" value="1"/>
</dbReference>
<dbReference type="CDD" id="cd03419">
    <property type="entry name" value="GRX_GRXh_1_2_like"/>
    <property type="match status" value="1"/>
</dbReference>
<reference evidence="4 5" key="1">
    <citation type="submission" date="2023-08" db="EMBL/GenBank/DDBJ databases">
        <title>Annotated Genome Sequence of Vanrija albida AlHP1.</title>
        <authorList>
            <person name="Herzog R."/>
        </authorList>
    </citation>
    <scope>NUCLEOTIDE SEQUENCE [LARGE SCALE GENOMIC DNA]</scope>
    <source>
        <strain evidence="4 5">AlHP1</strain>
    </source>
</reference>
<feature type="coiled-coil region" evidence="1">
    <location>
        <begin position="142"/>
        <end position="176"/>
    </location>
</feature>
<organism evidence="4 5">
    <name type="scientific">Vanrija albida</name>
    <dbReference type="NCBI Taxonomy" id="181172"/>
    <lineage>
        <taxon>Eukaryota</taxon>
        <taxon>Fungi</taxon>
        <taxon>Dikarya</taxon>
        <taxon>Basidiomycota</taxon>
        <taxon>Agaricomycotina</taxon>
        <taxon>Tremellomycetes</taxon>
        <taxon>Trichosporonales</taxon>
        <taxon>Trichosporonaceae</taxon>
        <taxon>Vanrija</taxon>
    </lineage>
</organism>
<proteinExistence type="predicted"/>
<dbReference type="InterPro" id="IPR014025">
    <property type="entry name" value="Glutaredoxin_subgr"/>
</dbReference>
<dbReference type="SUPFAM" id="SSF52833">
    <property type="entry name" value="Thioredoxin-like"/>
    <property type="match status" value="1"/>
</dbReference>
<name>A0ABR3Q998_9TREE</name>
<evidence type="ECO:0000313" key="5">
    <source>
        <dbReference type="Proteomes" id="UP001565368"/>
    </source>
</evidence>
<keyword evidence="1" id="KW-0175">Coiled coil</keyword>
<dbReference type="PANTHER" id="PTHR45694:SF5">
    <property type="entry name" value="GLUTAREDOXIN 2"/>
    <property type="match status" value="1"/>
</dbReference>
<accession>A0ABR3Q998</accession>
<feature type="compositionally biased region" description="Gly residues" evidence="2">
    <location>
        <begin position="112"/>
        <end position="127"/>
    </location>
</feature>
<evidence type="ECO:0000256" key="1">
    <source>
        <dbReference type="SAM" id="Coils"/>
    </source>
</evidence>
<comment type="caution">
    <text evidence="4">The sequence shown here is derived from an EMBL/GenBank/DDBJ whole genome shotgun (WGS) entry which is preliminary data.</text>
</comment>
<evidence type="ECO:0000313" key="4">
    <source>
        <dbReference type="EMBL" id="KAL1411016.1"/>
    </source>
</evidence>
<dbReference type="PANTHER" id="PTHR45694">
    <property type="entry name" value="GLUTAREDOXIN 2"/>
    <property type="match status" value="1"/>
</dbReference>
<feature type="domain" description="Glutaredoxin" evidence="3">
    <location>
        <begin position="247"/>
        <end position="309"/>
    </location>
</feature>
<evidence type="ECO:0000259" key="3">
    <source>
        <dbReference type="Pfam" id="PF00462"/>
    </source>
</evidence>
<gene>
    <name evidence="4" type="ORF">Q8F55_001961</name>
</gene>
<dbReference type="PROSITE" id="PS51354">
    <property type="entry name" value="GLUTAREDOXIN_2"/>
    <property type="match status" value="1"/>
</dbReference>
<feature type="region of interest" description="Disordered" evidence="2">
    <location>
        <begin position="87"/>
        <end position="136"/>
    </location>
</feature>
<dbReference type="GeneID" id="95983004"/>
<dbReference type="RefSeq" id="XP_069210960.1">
    <property type="nucleotide sequence ID" value="XM_069350574.1"/>
</dbReference>
<dbReference type="Gene3D" id="3.40.30.10">
    <property type="entry name" value="Glutaredoxin"/>
    <property type="match status" value="1"/>
</dbReference>
<dbReference type="PRINTS" id="PR00160">
    <property type="entry name" value="GLUTAREDOXIN"/>
</dbReference>
<dbReference type="InterPro" id="IPR002109">
    <property type="entry name" value="Glutaredoxin"/>
</dbReference>
<keyword evidence="5" id="KW-1185">Reference proteome</keyword>
<dbReference type="InterPro" id="IPR036249">
    <property type="entry name" value="Thioredoxin-like_sf"/>
</dbReference>
<protein>
    <recommendedName>
        <fullName evidence="3">Glutaredoxin domain-containing protein</fullName>
    </recommendedName>
</protein>
<dbReference type="Proteomes" id="UP001565368">
    <property type="component" value="Unassembled WGS sequence"/>
</dbReference>
<feature type="region of interest" description="Disordered" evidence="2">
    <location>
        <begin position="1"/>
        <end position="48"/>
    </location>
</feature>